<keyword evidence="2" id="KW-1185">Reference proteome</keyword>
<dbReference type="HOGENOM" id="CLU_1509129_0_0_5"/>
<protein>
    <recommendedName>
        <fullName evidence="3">Transposase</fullName>
    </recommendedName>
</protein>
<evidence type="ECO:0008006" key="3">
    <source>
        <dbReference type="Google" id="ProtNLM"/>
    </source>
</evidence>
<dbReference type="EMBL" id="CP003742">
    <property type="protein sequence ID" value="AGI71299.1"/>
    <property type="molecule type" value="Genomic_DNA"/>
</dbReference>
<accession>M9RFA5</accession>
<name>M9RFA5_9RHOB</name>
<dbReference type="STRING" id="391616.OA238_c11150"/>
<organism evidence="1 2">
    <name type="scientific">Octadecabacter arcticus 238</name>
    <dbReference type="NCBI Taxonomy" id="391616"/>
    <lineage>
        <taxon>Bacteria</taxon>
        <taxon>Pseudomonadati</taxon>
        <taxon>Pseudomonadota</taxon>
        <taxon>Alphaproteobacteria</taxon>
        <taxon>Rhodobacterales</taxon>
        <taxon>Roseobacteraceae</taxon>
        <taxon>Octadecabacter</taxon>
    </lineage>
</organism>
<sequence length="178" mass="19814">MKKSRYSEAQIVAVLKEAENGVPVSELCHSHGMSSAAFYQCQAQTFPVSDKSLTWDRGRELADPPRFTMATNVNVYFCDPQSPSRKIATQSPAGQCMATRIERKHQPAFEAVFVKRNRLIQPFSGETQRNRKATQRTSSQNLAISPPRGEVCGVCCVDQLRLPLKQTLKAYTLCSGDT</sequence>
<dbReference type="GO" id="GO:0006313">
    <property type="term" value="P:DNA transposition"/>
    <property type="evidence" value="ECO:0007669"/>
    <property type="project" value="InterPro"/>
</dbReference>
<gene>
    <name evidence="1" type="ORF">OA238_c11150</name>
</gene>
<proteinExistence type="predicted"/>
<evidence type="ECO:0000313" key="2">
    <source>
        <dbReference type="Proteomes" id="UP000004688"/>
    </source>
</evidence>
<dbReference type="KEGG" id="oar:OA238_c11150"/>
<evidence type="ECO:0000313" key="1">
    <source>
        <dbReference type="EMBL" id="AGI71299.1"/>
    </source>
</evidence>
<dbReference type="Pfam" id="PF01527">
    <property type="entry name" value="HTH_Tnp_1"/>
    <property type="match status" value="1"/>
</dbReference>
<dbReference type="GO" id="GO:0004803">
    <property type="term" value="F:transposase activity"/>
    <property type="evidence" value="ECO:0007669"/>
    <property type="project" value="InterPro"/>
</dbReference>
<dbReference type="InterPro" id="IPR002514">
    <property type="entry name" value="Transposase_8"/>
</dbReference>
<dbReference type="AlphaFoldDB" id="M9RFA5"/>
<dbReference type="Proteomes" id="UP000004688">
    <property type="component" value="Chromosome"/>
</dbReference>
<dbReference type="GO" id="GO:0003677">
    <property type="term" value="F:DNA binding"/>
    <property type="evidence" value="ECO:0007669"/>
    <property type="project" value="InterPro"/>
</dbReference>
<reference evidence="1 2" key="1">
    <citation type="journal article" date="2013" name="PLoS ONE">
        <title>Poles Apart: Arctic and Antarctic Octadecabacter strains Share High Genome Plasticity and a New Type of Xanthorhodopsin.</title>
        <authorList>
            <person name="Vollmers J."/>
            <person name="Voget S."/>
            <person name="Dietrich S."/>
            <person name="Gollnow K."/>
            <person name="Smits M."/>
            <person name="Meyer K."/>
            <person name="Brinkhoff T."/>
            <person name="Simon M."/>
            <person name="Daniel R."/>
        </authorList>
    </citation>
    <scope>NUCLEOTIDE SEQUENCE [LARGE SCALE GENOMIC DNA]</scope>
    <source>
        <strain evidence="1 2">238</strain>
    </source>
</reference>
<dbReference type="eggNOG" id="COG2826">
    <property type="taxonomic scope" value="Bacteria"/>
</dbReference>